<gene>
    <name evidence="2" type="ORF">RM609_16890</name>
</gene>
<reference evidence="2" key="1">
    <citation type="submission" date="2024-05" db="EMBL/GenBank/DDBJ databases">
        <title>30 novel species of actinomycetes from the DSMZ collection.</title>
        <authorList>
            <person name="Nouioui I."/>
        </authorList>
    </citation>
    <scope>NUCLEOTIDE SEQUENCE</scope>
    <source>
        <strain evidence="2">DSM 40473</strain>
    </source>
</reference>
<comment type="caution">
    <text evidence="2">The sequence shown here is derived from an EMBL/GenBank/DDBJ whole genome shotgun (WGS) entry which is preliminary data.</text>
</comment>
<sequence>MALRETTGKRKLFRRAAAVAAATATAAVMAVGTAEAAPARPMDGPWAGCPWGAVCVYPQDQNPAVSPSLVFESYGAHNLNNQYGNHWVLNNQYGGAYARACTGYNGGGSCTDIAPENGLYLNLTPINSIVLVRP</sequence>
<evidence type="ECO:0000256" key="1">
    <source>
        <dbReference type="SAM" id="SignalP"/>
    </source>
</evidence>
<feature type="chain" id="PRO_5047101000" description="Peptidase inhibitor family I36 protein" evidence="1">
    <location>
        <begin position="37"/>
        <end position="134"/>
    </location>
</feature>
<keyword evidence="3" id="KW-1185">Reference proteome</keyword>
<dbReference type="PROSITE" id="PS51318">
    <property type="entry name" value="TAT"/>
    <property type="match status" value="1"/>
</dbReference>
<dbReference type="Proteomes" id="UP001180531">
    <property type="component" value="Unassembled WGS sequence"/>
</dbReference>
<protein>
    <recommendedName>
        <fullName evidence="4">Peptidase inhibitor family I36 protein</fullName>
    </recommendedName>
</protein>
<evidence type="ECO:0000313" key="3">
    <source>
        <dbReference type="Proteomes" id="UP001180531"/>
    </source>
</evidence>
<keyword evidence="1" id="KW-0732">Signal</keyword>
<evidence type="ECO:0000313" key="2">
    <source>
        <dbReference type="EMBL" id="MDT0450741.1"/>
    </source>
</evidence>
<dbReference type="RefSeq" id="WP_311611725.1">
    <property type="nucleotide sequence ID" value="NZ_JAVRFI010000009.1"/>
</dbReference>
<accession>A0ABU2SP47</accession>
<feature type="signal peptide" evidence="1">
    <location>
        <begin position="1"/>
        <end position="36"/>
    </location>
</feature>
<dbReference type="InterPro" id="IPR006311">
    <property type="entry name" value="TAT_signal"/>
</dbReference>
<dbReference type="EMBL" id="JAVRFI010000009">
    <property type="protein sequence ID" value="MDT0450741.1"/>
    <property type="molecule type" value="Genomic_DNA"/>
</dbReference>
<proteinExistence type="predicted"/>
<name>A0ABU2SP47_9ACTN</name>
<organism evidence="2 3">
    <name type="scientific">Streptomyces hesseae</name>
    <dbReference type="NCBI Taxonomy" id="3075519"/>
    <lineage>
        <taxon>Bacteria</taxon>
        <taxon>Bacillati</taxon>
        <taxon>Actinomycetota</taxon>
        <taxon>Actinomycetes</taxon>
        <taxon>Kitasatosporales</taxon>
        <taxon>Streptomycetaceae</taxon>
        <taxon>Streptomyces</taxon>
    </lineage>
</organism>
<evidence type="ECO:0008006" key="4">
    <source>
        <dbReference type="Google" id="ProtNLM"/>
    </source>
</evidence>